<name>A0A538SKQ2_UNCEI</name>
<dbReference type="EMBL" id="VBOT01000050">
    <property type="protein sequence ID" value="TMQ51954.1"/>
    <property type="molecule type" value="Genomic_DNA"/>
</dbReference>
<evidence type="ECO:0000256" key="1">
    <source>
        <dbReference type="ARBA" id="ARBA00022801"/>
    </source>
</evidence>
<dbReference type="InterPro" id="IPR001279">
    <property type="entry name" value="Metallo-B-lactamas"/>
</dbReference>
<proteinExistence type="inferred from homology"/>
<organism evidence="4 5">
    <name type="scientific">Eiseniibacteriota bacterium</name>
    <dbReference type="NCBI Taxonomy" id="2212470"/>
    <lineage>
        <taxon>Bacteria</taxon>
        <taxon>Candidatus Eiseniibacteriota</taxon>
    </lineage>
</organism>
<gene>
    <name evidence="4" type="ORF">E6K73_04310</name>
</gene>
<evidence type="ECO:0000256" key="2">
    <source>
        <dbReference type="HAMAP-Rule" id="MF_00457"/>
    </source>
</evidence>
<dbReference type="Proteomes" id="UP000320184">
    <property type="component" value="Unassembled WGS sequence"/>
</dbReference>
<dbReference type="NCBIfam" id="NF001911">
    <property type="entry name" value="PRK00685.1"/>
    <property type="match status" value="1"/>
</dbReference>
<dbReference type="SUPFAM" id="SSF56281">
    <property type="entry name" value="Metallo-hydrolase/oxidoreductase"/>
    <property type="match status" value="1"/>
</dbReference>
<dbReference type="HAMAP" id="MF_00457">
    <property type="entry name" value="UPF0173"/>
    <property type="match status" value="1"/>
</dbReference>
<dbReference type="InterPro" id="IPR036866">
    <property type="entry name" value="RibonucZ/Hydroxyglut_hydro"/>
</dbReference>
<comment type="similarity">
    <text evidence="2">Belongs to the UPF0173 family.</text>
</comment>
<feature type="domain" description="Metallo-beta-lactamase" evidence="3">
    <location>
        <begin position="14"/>
        <end position="202"/>
    </location>
</feature>
<comment type="caution">
    <text evidence="4">The sequence shown here is derived from an EMBL/GenBank/DDBJ whole genome shotgun (WGS) entry which is preliminary data.</text>
</comment>
<dbReference type="AlphaFoldDB" id="A0A538SKQ2"/>
<dbReference type="InterPro" id="IPR050114">
    <property type="entry name" value="UPF0173_UPF0282_UlaG_hydrolase"/>
</dbReference>
<evidence type="ECO:0000313" key="5">
    <source>
        <dbReference type="Proteomes" id="UP000320184"/>
    </source>
</evidence>
<dbReference type="Gene3D" id="3.60.15.10">
    <property type="entry name" value="Ribonuclease Z/Hydroxyacylglutathione hydrolase-like"/>
    <property type="match status" value="1"/>
</dbReference>
<dbReference type="SMART" id="SM00849">
    <property type="entry name" value="Lactamase_B"/>
    <property type="match status" value="1"/>
</dbReference>
<protein>
    <recommendedName>
        <fullName evidence="2">UPF0173 metal-dependent hydrolase E6K73_04310</fullName>
    </recommendedName>
</protein>
<dbReference type="InterPro" id="IPR022877">
    <property type="entry name" value="UPF0173"/>
</dbReference>
<reference evidence="4 5" key="1">
    <citation type="journal article" date="2019" name="Nat. Microbiol.">
        <title>Mediterranean grassland soil C-N compound turnover is dependent on rainfall and depth, and is mediated by genomically divergent microorganisms.</title>
        <authorList>
            <person name="Diamond S."/>
            <person name="Andeer P.F."/>
            <person name="Li Z."/>
            <person name="Crits-Christoph A."/>
            <person name="Burstein D."/>
            <person name="Anantharaman K."/>
            <person name="Lane K.R."/>
            <person name="Thomas B.C."/>
            <person name="Pan C."/>
            <person name="Northen T.R."/>
            <person name="Banfield J.F."/>
        </authorList>
    </citation>
    <scope>NUCLEOTIDE SEQUENCE [LARGE SCALE GENOMIC DNA]</scope>
    <source>
        <strain evidence="4">WS_3</strain>
    </source>
</reference>
<evidence type="ECO:0000313" key="4">
    <source>
        <dbReference type="EMBL" id="TMQ51954.1"/>
    </source>
</evidence>
<evidence type="ECO:0000259" key="3">
    <source>
        <dbReference type="SMART" id="SM00849"/>
    </source>
</evidence>
<accession>A0A538SKQ2</accession>
<dbReference type="Pfam" id="PF12706">
    <property type="entry name" value="Lactamase_B_2"/>
    <property type="match status" value="1"/>
</dbReference>
<dbReference type="PANTHER" id="PTHR43546">
    <property type="entry name" value="UPF0173 METAL-DEPENDENT HYDROLASE MJ1163-RELATED"/>
    <property type="match status" value="1"/>
</dbReference>
<dbReference type="PANTHER" id="PTHR43546:SF3">
    <property type="entry name" value="UPF0173 METAL-DEPENDENT HYDROLASE MJ1163"/>
    <property type="match status" value="1"/>
</dbReference>
<sequence length="239" mass="25874">MPTLNRGFALTWLGHSTFRLVTRGARVVLLDPWVESNPACPRDQKAIDKLDVMAISHGHGDHMGDAVTLGKKHKPTVVCNYEIHLFLQRKGVPNTSPMNKGGTQEVAGLKFTMVHALHSSGIEDGGQVVYGGEPCGYVLALEDGTRIFHAGDTGIHAEMALIGELYSPEIALLPIGDLFTMSPREAAVAARMLKPKYIVPMHHGTFPALTGTPDMLREELKKLKVAAEVIALRPGEALT</sequence>
<keyword evidence="1 2" id="KW-0378">Hydrolase</keyword>
<dbReference type="GO" id="GO:0016787">
    <property type="term" value="F:hydrolase activity"/>
    <property type="evidence" value="ECO:0007669"/>
    <property type="project" value="UniProtKB-UniRule"/>
</dbReference>